<dbReference type="Proteomes" id="UP000655420">
    <property type="component" value="Unassembled WGS sequence"/>
</dbReference>
<evidence type="ECO:0000313" key="5">
    <source>
        <dbReference type="EMBL" id="MBK0401013.1"/>
    </source>
</evidence>
<evidence type="ECO:0000256" key="3">
    <source>
        <dbReference type="SAM" id="SignalP"/>
    </source>
</evidence>
<comment type="caution">
    <text evidence="5">The sequence shown here is derived from an EMBL/GenBank/DDBJ whole genome shotgun (WGS) entry which is preliminary data.</text>
</comment>
<evidence type="ECO:0000313" key="6">
    <source>
        <dbReference type="Proteomes" id="UP000655420"/>
    </source>
</evidence>
<feature type="signal peptide" evidence="3">
    <location>
        <begin position="1"/>
        <end position="29"/>
    </location>
</feature>
<dbReference type="SUPFAM" id="SSF52833">
    <property type="entry name" value="Thioredoxin-like"/>
    <property type="match status" value="1"/>
</dbReference>
<evidence type="ECO:0000256" key="2">
    <source>
        <dbReference type="ARBA" id="ARBA00005791"/>
    </source>
</evidence>
<feature type="chain" id="PRO_5035205022" evidence="3">
    <location>
        <begin position="30"/>
        <end position="201"/>
    </location>
</feature>
<dbReference type="InterPro" id="IPR036249">
    <property type="entry name" value="Thioredoxin-like_sf"/>
</dbReference>
<reference evidence="5" key="1">
    <citation type="submission" date="2020-12" db="EMBL/GenBank/DDBJ databases">
        <title>Bacterial taxonomy.</title>
        <authorList>
            <person name="Pan X."/>
        </authorList>
    </citation>
    <scope>NUCLEOTIDE SEQUENCE</scope>
    <source>
        <strain evidence="5">M0105</strain>
    </source>
</reference>
<dbReference type="PROSITE" id="PS51318">
    <property type="entry name" value="TAT"/>
    <property type="match status" value="1"/>
</dbReference>
<feature type="domain" description="Thioredoxin" evidence="4">
    <location>
        <begin position="12"/>
        <end position="201"/>
    </location>
</feature>
<evidence type="ECO:0000259" key="4">
    <source>
        <dbReference type="PROSITE" id="PS51352"/>
    </source>
</evidence>
<dbReference type="AlphaFoldDB" id="A0A8J7MB27"/>
<protein>
    <submittedName>
        <fullName evidence="5">DsbA family protein</fullName>
    </submittedName>
</protein>
<accession>A0A8J7MB27</accession>
<dbReference type="EMBL" id="JAEHHL010000012">
    <property type="protein sequence ID" value="MBK0401013.1"/>
    <property type="molecule type" value="Genomic_DNA"/>
</dbReference>
<dbReference type="RefSeq" id="WP_200612972.1">
    <property type="nucleotide sequence ID" value="NZ_JAEHHL010000012.1"/>
</dbReference>
<dbReference type="InterPro" id="IPR006311">
    <property type="entry name" value="TAT_signal"/>
</dbReference>
<evidence type="ECO:0000256" key="1">
    <source>
        <dbReference type="ARBA" id="ARBA00003565"/>
    </source>
</evidence>
<dbReference type="InterPro" id="IPR012336">
    <property type="entry name" value="Thioredoxin-like_fold"/>
</dbReference>
<dbReference type="Gene3D" id="3.40.30.10">
    <property type="entry name" value="Glutaredoxin"/>
    <property type="match status" value="1"/>
</dbReference>
<proteinExistence type="inferred from homology"/>
<dbReference type="Pfam" id="PF13462">
    <property type="entry name" value="Thioredoxin_4"/>
    <property type="match status" value="1"/>
</dbReference>
<name>A0A8J7MB27_9RHOB</name>
<keyword evidence="3" id="KW-0732">Signal</keyword>
<dbReference type="InterPro" id="IPR013766">
    <property type="entry name" value="Thioredoxin_domain"/>
</dbReference>
<dbReference type="PROSITE" id="PS51352">
    <property type="entry name" value="THIOREDOXIN_2"/>
    <property type="match status" value="1"/>
</dbReference>
<organism evidence="5 6">
    <name type="scientific">Thermohalobaculum xanthum</name>
    <dbReference type="NCBI Taxonomy" id="2753746"/>
    <lineage>
        <taxon>Bacteria</taxon>
        <taxon>Pseudomonadati</taxon>
        <taxon>Pseudomonadota</taxon>
        <taxon>Alphaproteobacteria</taxon>
        <taxon>Rhodobacterales</taxon>
        <taxon>Paracoccaceae</taxon>
        <taxon>Thermohalobaculum</taxon>
    </lineage>
</organism>
<dbReference type="PANTHER" id="PTHR13887">
    <property type="entry name" value="GLUTATHIONE S-TRANSFERASE KAPPA"/>
    <property type="match status" value="1"/>
</dbReference>
<comment type="similarity">
    <text evidence="2">Belongs to the thioredoxin family. DsbA subfamily.</text>
</comment>
<sequence length="201" mass="22313">MPHRPSRRDVMTAATASMLVLALPRAAAAEPYMEDVALGADDAPVTVIEYASFTCPHCAAFHVNTWPEIKKAYVDTGKVRFILREVYFDRYGLWASMVARCGGEAGFYPMADQFLKKQDQWSRSQDIAAEIQKIGRLNGLSAEAINACLSDQDYAKALIERYQNFATADDVRSTPSFLINGEKHTGNLSAEEFSALLDKHL</sequence>
<gene>
    <name evidence="5" type="ORF">H0I76_17590</name>
</gene>
<keyword evidence="6" id="KW-1185">Reference proteome</keyword>
<dbReference type="CDD" id="cd02972">
    <property type="entry name" value="DsbA_family"/>
    <property type="match status" value="1"/>
</dbReference>
<dbReference type="PANTHER" id="PTHR13887:SF56">
    <property type="entry name" value="THIOREDOXIN-LIKE REDUCTASE RV2466C"/>
    <property type="match status" value="1"/>
</dbReference>
<comment type="function">
    <text evidence="1">May be required for disulfide bond formation in some proteins.</text>
</comment>